<keyword evidence="5" id="KW-0804">Transcription</keyword>
<keyword evidence="3" id="KW-0805">Transcription regulation</keyword>
<evidence type="ECO:0000313" key="8">
    <source>
        <dbReference type="Proteomes" id="UP000229730"/>
    </source>
</evidence>
<dbReference type="OrthoDB" id="9804020at2"/>
<name>A0A2G4YR09_9PROT</name>
<evidence type="ECO:0000256" key="5">
    <source>
        <dbReference type="ARBA" id="ARBA00023163"/>
    </source>
</evidence>
<keyword evidence="8" id="KW-1185">Reference proteome</keyword>
<gene>
    <name evidence="7" type="ORF">CRD36_16235</name>
</gene>
<dbReference type="InterPro" id="IPR015421">
    <property type="entry name" value="PyrdxlP-dep_Trfase_major"/>
</dbReference>
<reference evidence="7 8" key="1">
    <citation type="submission" date="2017-10" db="EMBL/GenBank/DDBJ databases">
        <title>Frigbacter circumglobatus gen. nov. sp. nov., isolated from sediment cultured in situ.</title>
        <authorList>
            <person name="Zhao Z."/>
        </authorList>
    </citation>
    <scope>NUCLEOTIDE SEQUENCE [LARGE SCALE GENOMIC DNA]</scope>
    <source>
        <strain evidence="7 8">ZYL</strain>
    </source>
</reference>
<dbReference type="PANTHER" id="PTHR46577:SF1">
    <property type="entry name" value="HTH-TYPE TRANSCRIPTIONAL REGULATORY PROTEIN GABR"/>
    <property type="match status" value="1"/>
</dbReference>
<evidence type="ECO:0000259" key="6">
    <source>
        <dbReference type="PROSITE" id="PS50949"/>
    </source>
</evidence>
<dbReference type="Gene3D" id="1.10.10.10">
    <property type="entry name" value="Winged helix-like DNA-binding domain superfamily/Winged helix DNA-binding domain"/>
    <property type="match status" value="1"/>
</dbReference>
<dbReference type="SUPFAM" id="SSF53383">
    <property type="entry name" value="PLP-dependent transferases"/>
    <property type="match status" value="1"/>
</dbReference>
<dbReference type="InterPro" id="IPR000524">
    <property type="entry name" value="Tscrpt_reg_HTH_GntR"/>
</dbReference>
<dbReference type="InterPro" id="IPR036388">
    <property type="entry name" value="WH-like_DNA-bd_sf"/>
</dbReference>
<dbReference type="GO" id="GO:0030170">
    <property type="term" value="F:pyridoxal phosphate binding"/>
    <property type="evidence" value="ECO:0007669"/>
    <property type="project" value="InterPro"/>
</dbReference>
<dbReference type="InParanoid" id="A0A2G4YR09"/>
<dbReference type="SMART" id="SM00345">
    <property type="entry name" value="HTH_GNTR"/>
    <property type="match status" value="1"/>
</dbReference>
<dbReference type="PROSITE" id="PS50949">
    <property type="entry name" value="HTH_GNTR"/>
    <property type="match status" value="1"/>
</dbReference>
<dbReference type="CDD" id="cd07377">
    <property type="entry name" value="WHTH_GntR"/>
    <property type="match status" value="1"/>
</dbReference>
<evidence type="ECO:0000313" key="7">
    <source>
        <dbReference type="EMBL" id="PHZ83896.1"/>
    </source>
</evidence>
<accession>A0A2G4YR09</accession>
<dbReference type="SUPFAM" id="SSF46785">
    <property type="entry name" value="Winged helix' DNA-binding domain"/>
    <property type="match status" value="1"/>
</dbReference>
<protein>
    <recommendedName>
        <fullName evidence="6">HTH gntR-type domain-containing protein</fullName>
    </recommendedName>
</protein>
<dbReference type="FunCoup" id="A0A2G4YR09">
    <property type="interactions" value="324"/>
</dbReference>
<sequence length="457" mass="50299">MWKPNVNIHTAHKATTLMDILKKDIQSGRLVLGERLPTQQNLAESTGIAKSTVARVYQEAHAESLIKTIVGRGSFVAGKSDPFFQAVDLQADETLDLRLDYPIAELGISLSETLIQIAEEDCCHLLTYQEHAGRLECREAGVRWLALNDVTCSAEDIVMTSGAQHALTVCLSSVAKSGDSVVVEELTYPGIRETAEMLGINLIPVTMDDNGINPDSLTEILFAHRNIKALYSSPTIQNPTTIFTPEYRRIEIGDICHKHGIFIIEDDIHRLFSDERPAPYVNLLPELTFFIAGLSKAVCGGLRVAYVVPPAALFKTVKRRILATHWTLPPLMAEIATRWINDGTAMTTLSTKKTEAEIRHRLAYKIIGAPFIKEKAASSYVWIDLPSEWTAEIFINEAFENRVAVLGDGSFRVTPEALKPGIRLCLGAAPDRQRLETGLIKIAAMLKDGPGGSFGII</sequence>
<dbReference type="PANTHER" id="PTHR46577">
    <property type="entry name" value="HTH-TYPE TRANSCRIPTIONAL REGULATORY PROTEIN GABR"/>
    <property type="match status" value="1"/>
</dbReference>
<evidence type="ECO:0000256" key="2">
    <source>
        <dbReference type="ARBA" id="ARBA00022898"/>
    </source>
</evidence>
<dbReference type="Gene3D" id="3.90.1150.10">
    <property type="entry name" value="Aspartate Aminotransferase, domain 1"/>
    <property type="match status" value="1"/>
</dbReference>
<dbReference type="EMBL" id="PDEM01000031">
    <property type="protein sequence ID" value="PHZ83896.1"/>
    <property type="molecule type" value="Genomic_DNA"/>
</dbReference>
<dbReference type="InterPro" id="IPR004839">
    <property type="entry name" value="Aminotransferase_I/II_large"/>
</dbReference>
<dbReference type="InterPro" id="IPR015422">
    <property type="entry name" value="PyrdxlP-dep_Trfase_small"/>
</dbReference>
<dbReference type="GO" id="GO:0003677">
    <property type="term" value="F:DNA binding"/>
    <property type="evidence" value="ECO:0007669"/>
    <property type="project" value="UniProtKB-KW"/>
</dbReference>
<keyword evidence="2" id="KW-0663">Pyridoxal phosphate</keyword>
<evidence type="ECO:0000256" key="1">
    <source>
        <dbReference type="ARBA" id="ARBA00005384"/>
    </source>
</evidence>
<evidence type="ECO:0000256" key="4">
    <source>
        <dbReference type="ARBA" id="ARBA00023125"/>
    </source>
</evidence>
<dbReference type="AlphaFoldDB" id="A0A2G4YR09"/>
<feature type="domain" description="HTH gntR-type" evidence="6">
    <location>
        <begin position="11"/>
        <end position="79"/>
    </location>
</feature>
<comment type="caution">
    <text evidence="7">The sequence shown here is derived from an EMBL/GenBank/DDBJ whole genome shotgun (WGS) entry which is preliminary data.</text>
</comment>
<dbReference type="InterPro" id="IPR015424">
    <property type="entry name" value="PyrdxlP-dep_Trfase"/>
</dbReference>
<dbReference type="CDD" id="cd00609">
    <property type="entry name" value="AAT_like"/>
    <property type="match status" value="1"/>
</dbReference>
<dbReference type="Pfam" id="PF00392">
    <property type="entry name" value="GntR"/>
    <property type="match status" value="1"/>
</dbReference>
<dbReference type="InterPro" id="IPR036390">
    <property type="entry name" value="WH_DNA-bd_sf"/>
</dbReference>
<dbReference type="Proteomes" id="UP000229730">
    <property type="component" value="Unassembled WGS sequence"/>
</dbReference>
<evidence type="ECO:0000256" key="3">
    <source>
        <dbReference type="ARBA" id="ARBA00023015"/>
    </source>
</evidence>
<comment type="similarity">
    <text evidence="1">In the C-terminal section; belongs to the class-I pyridoxal-phosphate-dependent aminotransferase family.</text>
</comment>
<dbReference type="GO" id="GO:0003700">
    <property type="term" value="F:DNA-binding transcription factor activity"/>
    <property type="evidence" value="ECO:0007669"/>
    <property type="project" value="InterPro"/>
</dbReference>
<keyword evidence="4" id="KW-0238">DNA-binding</keyword>
<dbReference type="InterPro" id="IPR051446">
    <property type="entry name" value="HTH_trans_reg/aminotransferase"/>
</dbReference>
<proteinExistence type="inferred from homology"/>
<dbReference type="Pfam" id="PF00155">
    <property type="entry name" value="Aminotran_1_2"/>
    <property type="match status" value="1"/>
</dbReference>
<organism evidence="7 8">
    <name type="scientific">Paremcibacter congregatus</name>
    <dbReference type="NCBI Taxonomy" id="2043170"/>
    <lineage>
        <taxon>Bacteria</taxon>
        <taxon>Pseudomonadati</taxon>
        <taxon>Pseudomonadota</taxon>
        <taxon>Alphaproteobacteria</taxon>
        <taxon>Emcibacterales</taxon>
        <taxon>Emcibacteraceae</taxon>
        <taxon>Paremcibacter</taxon>
    </lineage>
</organism>
<dbReference type="Gene3D" id="3.40.640.10">
    <property type="entry name" value="Type I PLP-dependent aspartate aminotransferase-like (Major domain)"/>
    <property type="match status" value="1"/>
</dbReference>